<sequence length="403" mass="44057">MGFFTAVKVCLTTKYADFQSRAGRSEFWWFLLFCVLVEGAFRLALFLGRDSWGCAFALRLAHAPVFLLLLLPAWGAQIRRLHDTGRSGAWFWGMLISSAVGGAAFWLVWMFWTGIPLRAGFLLNLELPRLLLIVVQNAAKQAQIFFQTPLDALWGLYGVDPHRFNFHPELARLAVSLPAVIGLGVCLMRKGTNAANRYGPAPGAPDSAGAPAPRAGMDFPTALKSCVLRNYVGFRGRACRAEYWYFALGQLIFVSLCFSLYTPPRVFRLLASKNPDLFSSPFMVFLRFAADQPFLLAGIALLPLLLPGLAVLVRRLHDAGHSGGWVAGYALVQFFSGFAAEHSLMRGDPGIPLFLLLVNCVYTLVLLRMTLQRGVRGANLYGPDPLAAAGETAQPASGIPGTA</sequence>
<feature type="transmembrane region" description="Helical" evidence="1">
    <location>
        <begin position="351"/>
        <end position="371"/>
    </location>
</feature>
<protein>
    <submittedName>
        <fullName evidence="2">DUF805 domain-containing protein</fullName>
    </submittedName>
</protein>
<name>A0A6L5XLK5_9BACT</name>
<keyword evidence="3" id="KW-1185">Reference proteome</keyword>
<keyword evidence="1" id="KW-0812">Transmembrane</keyword>
<dbReference type="GO" id="GO:0005886">
    <property type="term" value="C:plasma membrane"/>
    <property type="evidence" value="ECO:0007669"/>
    <property type="project" value="TreeGrafter"/>
</dbReference>
<keyword evidence="1" id="KW-0472">Membrane</keyword>
<dbReference type="RefSeq" id="WP_154511072.1">
    <property type="nucleotide sequence ID" value="NZ_JAXELC010000052.1"/>
</dbReference>
<feature type="transmembrane region" description="Helical" evidence="1">
    <location>
        <begin position="243"/>
        <end position="261"/>
    </location>
</feature>
<dbReference type="PANTHER" id="PTHR34980:SF2">
    <property type="entry name" value="INNER MEMBRANE PROTEIN YHAH-RELATED"/>
    <property type="match status" value="1"/>
</dbReference>
<feature type="transmembrane region" description="Helical" evidence="1">
    <location>
        <begin position="325"/>
        <end position="345"/>
    </location>
</feature>
<keyword evidence="1" id="KW-1133">Transmembrane helix</keyword>
<reference evidence="2 3" key="1">
    <citation type="submission" date="2019-09" db="EMBL/GenBank/DDBJ databases">
        <title>In-depth cultivation of the pig gut microbiome towards novel bacterial diversity and tailored functional studies.</title>
        <authorList>
            <person name="Wylensek D."/>
            <person name="Hitch T.C.A."/>
            <person name="Clavel T."/>
        </authorList>
    </citation>
    <scope>NUCLEOTIDE SEQUENCE [LARGE SCALE GENOMIC DNA]</scope>
    <source>
        <strain evidence="2 3">PG-178-WT-4</strain>
    </source>
</reference>
<evidence type="ECO:0000256" key="1">
    <source>
        <dbReference type="SAM" id="Phobius"/>
    </source>
</evidence>
<dbReference type="Proteomes" id="UP000477488">
    <property type="component" value="Unassembled WGS sequence"/>
</dbReference>
<feature type="transmembrane region" description="Helical" evidence="1">
    <location>
        <begin position="170"/>
        <end position="188"/>
    </location>
</feature>
<feature type="transmembrane region" description="Helical" evidence="1">
    <location>
        <begin position="27"/>
        <end position="48"/>
    </location>
</feature>
<dbReference type="Pfam" id="PF05656">
    <property type="entry name" value="DUF805"/>
    <property type="match status" value="2"/>
</dbReference>
<evidence type="ECO:0000313" key="2">
    <source>
        <dbReference type="EMBL" id="MSS28046.1"/>
    </source>
</evidence>
<proteinExistence type="predicted"/>
<dbReference type="PANTHER" id="PTHR34980">
    <property type="entry name" value="INNER MEMBRANE PROTEIN-RELATED-RELATED"/>
    <property type="match status" value="1"/>
</dbReference>
<feature type="transmembrane region" description="Helical" evidence="1">
    <location>
        <begin position="60"/>
        <end position="78"/>
    </location>
</feature>
<accession>A0A6L5XLK5</accession>
<dbReference type="EMBL" id="VUMH01000007">
    <property type="protein sequence ID" value="MSS28046.1"/>
    <property type="molecule type" value="Genomic_DNA"/>
</dbReference>
<dbReference type="AlphaFoldDB" id="A0A6L5XLK5"/>
<feature type="transmembrane region" description="Helical" evidence="1">
    <location>
        <begin position="90"/>
        <end position="112"/>
    </location>
</feature>
<comment type="caution">
    <text evidence="2">The sequence shown here is derived from an EMBL/GenBank/DDBJ whole genome shotgun (WGS) entry which is preliminary data.</text>
</comment>
<evidence type="ECO:0000313" key="3">
    <source>
        <dbReference type="Proteomes" id="UP000477488"/>
    </source>
</evidence>
<feature type="transmembrane region" description="Helical" evidence="1">
    <location>
        <begin position="294"/>
        <end position="313"/>
    </location>
</feature>
<dbReference type="InterPro" id="IPR008523">
    <property type="entry name" value="DUF805"/>
</dbReference>
<gene>
    <name evidence="2" type="ORF">FYJ44_08325</name>
</gene>
<organism evidence="2 3">
    <name type="scientific">Desulfovibrio porci</name>
    <dbReference type="NCBI Taxonomy" id="2605782"/>
    <lineage>
        <taxon>Bacteria</taxon>
        <taxon>Pseudomonadati</taxon>
        <taxon>Thermodesulfobacteriota</taxon>
        <taxon>Desulfovibrionia</taxon>
        <taxon>Desulfovibrionales</taxon>
        <taxon>Desulfovibrionaceae</taxon>
        <taxon>Desulfovibrio</taxon>
    </lineage>
</organism>